<keyword evidence="1" id="KW-1015">Disulfide bond</keyword>
<dbReference type="EMBL" id="CAJNOQ010025178">
    <property type="protein sequence ID" value="CAF1534737.1"/>
    <property type="molecule type" value="Genomic_DNA"/>
</dbReference>
<protein>
    <submittedName>
        <fullName evidence="3">Uncharacterized protein</fullName>
    </submittedName>
</protein>
<dbReference type="InterPro" id="IPR002172">
    <property type="entry name" value="LDrepeatLR_classA_rpt"/>
</dbReference>
<sequence>MEMKQMKQIVQKAGPCRTQYTMCDMHWDCLNGEDEVNCTKYRDMFGKPFNTKCNINQHYCVQSHTGEYGCLSSIDKANDVIDCLGSTDERQYCIGLYPSQPERYYRCWNSTQCITIQQVCDCHKHCLPDDDDELVCPWMKCGDPEEIRFECIDGTLTKRALRCEGVSCPFSEDKILCDLISRPRRKAILFDTESFLEYPQSSLLLKQSEIKAIIK</sequence>
<dbReference type="Proteomes" id="UP000677228">
    <property type="component" value="Unassembled WGS sequence"/>
</dbReference>
<proteinExistence type="predicted"/>
<name>A0A815VP15_9BILA</name>
<reference evidence="3" key="1">
    <citation type="submission" date="2021-02" db="EMBL/GenBank/DDBJ databases">
        <authorList>
            <person name="Nowell W R."/>
        </authorList>
    </citation>
    <scope>NUCLEOTIDE SEQUENCE</scope>
</reference>
<dbReference type="Proteomes" id="UP000682733">
    <property type="component" value="Unassembled WGS sequence"/>
</dbReference>
<dbReference type="PRINTS" id="PR00261">
    <property type="entry name" value="LDLRECEPTOR"/>
</dbReference>
<dbReference type="InterPro" id="IPR036055">
    <property type="entry name" value="LDL_receptor-like_sf"/>
</dbReference>
<gene>
    <name evidence="3" type="ORF">GPM918_LOCUS38263</name>
    <name evidence="2" type="ORF">OVA965_LOCUS34688</name>
    <name evidence="5" type="ORF">SRO942_LOCUS39075</name>
    <name evidence="4" type="ORF">TMI583_LOCUS35625</name>
</gene>
<dbReference type="SMART" id="SM00192">
    <property type="entry name" value="LDLa"/>
    <property type="match status" value="3"/>
</dbReference>
<evidence type="ECO:0000256" key="1">
    <source>
        <dbReference type="ARBA" id="ARBA00023157"/>
    </source>
</evidence>
<dbReference type="EMBL" id="CAJOBC010090778">
    <property type="protein sequence ID" value="CAF4394425.1"/>
    <property type="molecule type" value="Genomic_DNA"/>
</dbReference>
<dbReference type="AlphaFoldDB" id="A0A815VP15"/>
<dbReference type="OrthoDB" id="6022531at2759"/>
<keyword evidence="6" id="KW-1185">Reference proteome</keyword>
<dbReference type="EMBL" id="CAJNOK010029427">
    <property type="protein sequence ID" value="CAF1447472.1"/>
    <property type="molecule type" value="Genomic_DNA"/>
</dbReference>
<dbReference type="Proteomes" id="UP000663829">
    <property type="component" value="Unassembled WGS sequence"/>
</dbReference>
<evidence type="ECO:0000313" key="5">
    <source>
        <dbReference type="EMBL" id="CAF4394425.1"/>
    </source>
</evidence>
<evidence type="ECO:0000313" key="6">
    <source>
        <dbReference type="Proteomes" id="UP000663829"/>
    </source>
</evidence>
<comment type="caution">
    <text evidence="3">The sequence shown here is derived from an EMBL/GenBank/DDBJ whole genome shotgun (WGS) entry which is preliminary data.</text>
</comment>
<dbReference type="Gene3D" id="4.10.400.10">
    <property type="entry name" value="Low-density Lipoprotein Receptor"/>
    <property type="match status" value="1"/>
</dbReference>
<organism evidence="3 6">
    <name type="scientific">Didymodactylos carnosus</name>
    <dbReference type="NCBI Taxonomy" id="1234261"/>
    <lineage>
        <taxon>Eukaryota</taxon>
        <taxon>Metazoa</taxon>
        <taxon>Spiralia</taxon>
        <taxon>Gnathifera</taxon>
        <taxon>Rotifera</taxon>
        <taxon>Eurotatoria</taxon>
        <taxon>Bdelloidea</taxon>
        <taxon>Philodinida</taxon>
        <taxon>Philodinidae</taxon>
        <taxon>Didymodactylos</taxon>
    </lineage>
</organism>
<dbReference type="SUPFAM" id="SSF57424">
    <property type="entry name" value="LDL receptor-like module"/>
    <property type="match status" value="1"/>
</dbReference>
<evidence type="ECO:0000313" key="4">
    <source>
        <dbReference type="EMBL" id="CAF4242757.1"/>
    </source>
</evidence>
<accession>A0A815VP15</accession>
<dbReference type="Proteomes" id="UP000681722">
    <property type="component" value="Unassembled WGS sequence"/>
</dbReference>
<dbReference type="EMBL" id="CAJOBA010051256">
    <property type="protein sequence ID" value="CAF4242757.1"/>
    <property type="molecule type" value="Genomic_DNA"/>
</dbReference>
<evidence type="ECO:0000313" key="2">
    <source>
        <dbReference type="EMBL" id="CAF1447472.1"/>
    </source>
</evidence>
<evidence type="ECO:0000313" key="3">
    <source>
        <dbReference type="EMBL" id="CAF1534737.1"/>
    </source>
</evidence>